<evidence type="ECO:0000256" key="1">
    <source>
        <dbReference type="SAM" id="Phobius"/>
    </source>
</evidence>
<dbReference type="AlphaFoldDB" id="A0A853CWA1"/>
<feature type="transmembrane region" description="Helical" evidence="1">
    <location>
        <begin position="322"/>
        <end position="344"/>
    </location>
</feature>
<sequence>MREAILDIAAGTTRAALFALVLAFGIAVPAGADIATIASLERQASQYRLSGGTTLVYQAKAGIDGVACDSLRRAPGVVAAGAIRQRGSAEIAATLPAQEIPTFEISIGFGGFAALGGPHADEGVLVSQDLAETLGASPGQKLPLTDGTPVVGAVYSYPADGRLPGYGYALLIPADPRSAFDECWVEAWPVTGTLNSLLPTTLRPGAVPSGNAGAQGPRLQQLNSSLGAHFDGQSLYGGRVTRFAPELVLVVGLGLGFTAVLRRKLELASARHSGVSPVAQALQMCVESLVWALAGVCLAVPALVLLASVIGDGSSAALPLAAVRVVAGAVPAVVLGALGATLCVRERQLFRYFKAR</sequence>
<evidence type="ECO:0000313" key="2">
    <source>
        <dbReference type="EMBL" id="NYJ23090.1"/>
    </source>
</evidence>
<accession>A0A853CWA1</accession>
<proteinExistence type="predicted"/>
<reference evidence="2 3" key="1">
    <citation type="submission" date="2020-07" db="EMBL/GenBank/DDBJ databases">
        <title>Sequencing the genomes of 1000 actinobacteria strains.</title>
        <authorList>
            <person name="Klenk H.-P."/>
        </authorList>
    </citation>
    <scope>NUCLEOTIDE SEQUENCE [LARGE SCALE GENOMIC DNA]</scope>
    <source>
        <strain evidence="2 3">DSM 15165</strain>
    </source>
</reference>
<dbReference type="Proteomes" id="UP000578352">
    <property type="component" value="Unassembled WGS sequence"/>
</dbReference>
<keyword evidence="1" id="KW-0472">Membrane</keyword>
<organism evidence="2 3">
    <name type="scientific">Leifsonia shinshuensis</name>
    <dbReference type="NCBI Taxonomy" id="150026"/>
    <lineage>
        <taxon>Bacteria</taxon>
        <taxon>Bacillati</taxon>
        <taxon>Actinomycetota</taxon>
        <taxon>Actinomycetes</taxon>
        <taxon>Micrococcales</taxon>
        <taxon>Microbacteriaceae</taxon>
        <taxon>Leifsonia</taxon>
    </lineage>
</organism>
<feature type="transmembrane region" description="Helical" evidence="1">
    <location>
        <begin position="289"/>
        <end position="310"/>
    </location>
</feature>
<keyword evidence="1" id="KW-1133">Transmembrane helix</keyword>
<gene>
    <name evidence="2" type="ORF">HNR13_001377</name>
</gene>
<evidence type="ECO:0000313" key="3">
    <source>
        <dbReference type="Proteomes" id="UP000578352"/>
    </source>
</evidence>
<comment type="caution">
    <text evidence="2">The sequence shown here is derived from an EMBL/GenBank/DDBJ whole genome shotgun (WGS) entry which is preliminary data.</text>
</comment>
<protein>
    <recommendedName>
        <fullName evidence="4">ABC transporter permease</fullName>
    </recommendedName>
</protein>
<keyword evidence="1" id="KW-0812">Transmembrane</keyword>
<name>A0A853CWA1_9MICO</name>
<dbReference type="RefSeq" id="WP_345189210.1">
    <property type="nucleotide sequence ID" value="NZ_BAABEH010000001.1"/>
</dbReference>
<dbReference type="EMBL" id="JACCFL010000001">
    <property type="protein sequence ID" value="NYJ23090.1"/>
    <property type="molecule type" value="Genomic_DNA"/>
</dbReference>
<evidence type="ECO:0008006" key="4">
    <source>
        <dbReference type="Google" id="ProtNLM"/>
    </source>
</evidence>